<dbReference type="AlphaFoldDB" id="K2FED1"/>
<reference evidence="6" key="1">
    <citation type="journal article" date="2012" name="Science">
        <title>Fermentation, hydrogen, and sulfur metabolism in multiple uncultivated bacterial phyla.</title>
        <authorList>
            <person name="Wrighton K.C."/>
            <person name="Thomas B.C."/>
            <person name="Sharon I."/>
            <person name="Miller C.S."/>
            <person name="Castelle C.J."/>
            <person name="VerBerkmoes N.C."/>
            <person name="Wilkins M.J."/>
            <person name="Hettich R.L."/>
            <person name="Lipton M.S."/>
            <person name="Williams K.H."/>
            <person name="Long P.E."/>
            <person name="Banfield J.F."/>
        </authorList>
    </citation>
    <scope>NUCLEOTIDE SEQUENCE [LARGE SCALE GENOMIC DNA]</scope>
</reference>
<organism evidence="6">
    <name type="scientific">uncultured bacterium</name>
    <name type="common">gcode 4</name>
    <dbReference type="NCBI Taxonomy" id="1234023"/>
    <lineage>
        <taxon>Bacteria</taxon>
        <taxon>environmental samples</taxon>
    </lineage>
</organism>
<feature type="domain" description="Radical SAM core" evidence="5">
    <location>
        <begin position="10"/>
        <end position="144"/>
    </location>
</feature>
<dbReference type="GO" id="GO:0051536">
    <property type="term" value="F:iron-sulfur cluster binding"/>
    <property type="evidence" value="ECO:0007669"/>
    <property type="project" value="UniProtKB-KW"/>
</dbReference>
<dbReference type="SFLD" id="SFLDS00029">
    <property type="entry name" value="Radical_SAM"/>
    <property type="match status" value="1"/>
</dbReference>
<protein>
    <submittedName>
        <fullName evidence="6">Radical SAM protein</fullName>
    </submittedName>
</protein>
<gene>
    <name evidence="6" type="ORF">ACD_2C00153G0007</name>
</gene>
<evidence type="ECO:0000256" key="2">
    <source>
        <dbReference type="ARBA" id="ARBA00022723"/>
    </source>
</evidence>
<dbReference type="InterPro" id="IPR058240">
    <property type="entry name" value="rSAM_sf"/>
</dbReference>
<dbReference type="InterPro" id="IPR050377">
    <property type="entry name" value="Radical_SAM_PqqE_MftC-like"/>
</dbReference>
<dbReference type="InterPro" id="IPR007197">
    <property type="entry name" value="rSAM"/>
</dbReference>
<dbReference type="SUPFAM" id="SSF102114">
    <property type="entry name" value="Radical SAM enzymes"/>
    <property type="match status" value="1"/>
</dbReference>
<dbReference type="SFLD" id="SFLDG01067">
    <property type="entry name" value="SPASM/twitch_domain_containing"/>
    <property type="match status" value="1"/>
</dbReference>
<evidence type="ECO:0000256" key="3">
    <source>
        <dbReference type="ARBA" id="ARBA00023004"/>
    </source>
</evidence>
<keyword evidence="1" id="KW-0949">S-adenosyl-L-methionine</keyword>
<dbReference type="GO" id="GO:0003824">
    <property type="term" value="F:catalytic activity"/>
    <property type="evidence" value="ECO:0007669"/>
    <property type="project" value="InterPro"/>
</dbReference>
<sequence length="282" mass="33518">MNIKEVRHLVTQDCNLRCKHCYVAPEEWRIGETVHNYSQRFYDAFYWRIKPEMTSITGWEPLLKKDIVFKIARSIANYNWRVELVTNSYFLDSKTVDELNSINPKTIYQISLDWLEDYHNHIRWDAFAFEKVMRAIRLLLDKWAYIKIRLTATSENFWSIRQVIGLLEGYGSENIELVIRSVISKWNAIKNRLILDKDMNMSEITSPLIKVSITDNEWKCGCWIDTIAISPAWDIYPCTYFIWNDKFKMWNITDSILGLQENADFLSFNWACYARSIQFASL</sequence>
<keyword evidence="4" id="KW-0411">Iron-sulfur</keyword>
<evidence type="ECO:0000313" key="6">
    <source>
        <dbReference type="EMBL" id="EKE29536.1"/>
    </source>
</evidence>
<dbReference type="Pfam" id="PF04055">
    <property type="entry name" value="Radical_SAM"/>
    <property type="match status" value="1"/>
</dbReference>
<dbReference type="CDD" id="cd01335">
    <property type="entry name" value="Radical_SAM"/>
    <property type="match status" value="1"/>
</dbReference>
<keyword evidence="3" id="KW-0408">Iron</keyword>
<dbReference type="PANTHER" id="PTHR11228">
    <property type="entry name" value="RADICAL SAM DOMAIN PROTEIN"/>
    <property type="match status" value="1"/>
</dbReference>
<dbReference type="GO" id="GO:0046872">
    <property type="term" value="F:metal ion binding"/>
    <property type="evidence" value="ECO:0007669"/>
    <property type="project" value="UniProtKB-KW"/>
</dbReference>
<dbReference type="Gene3D" id="3.20.20.70">
    <property type="entry name" value="Aldolase class I"/>
    <property type="match status" value="1"/>
</dbReference>
<name>K2FED1_9BACT</name>
<evidence type="ECO:0000256" key="1">
    <source>
        <dbReference type="ARBA" id="ARBA00022691"/>
    </source>
</evidence>
<evidence type="ECO:0000259" key="5">
    <source>
        <dbReference type="Pfam" id="PF04055"/>
    </source>
</evidence>
<evidence type="ECO:0000256" key="4">
    <source>
        <dbReference type="ARBA" id="ARBA00023014"/>
    </source>
</evidence>
<keyword evidence="2" id="KW-0479">Metal-binding</keyword>
<comment type="caution">
    <text evidence="6">The sequence shown here is derived from an EMBL/GenBank/DDBJ whole genome shotgun (WGS) entry which is preliminary data.</text>
</comment>
<proteinExistence type="predicted"/>
<dbReference type="PANTHER" id="PTHR11228:SF7">
    <property type="entry name" value="PQQA PEPTIDE CYCLASE"/>
    <property type="match status" value="1"/>
</dbReference>
<dbReference type="EMBL" id="AMFJ01000153">
    <property type="protein sequence ID" value="EKE29536.1"/>
    <property type="molecule type" value="Genomic_DNA"/>
</dbReference>
<dbReference type="InterPro" id="IPR013785">
    <property type="entry name" value="Aldolase_TIM"/>
</dbReference>
<accession>K2FED1</accession>